<dbReference type="InterPro" id="IPR036188">
    <property type="entry name" value="FAD/NAD-bd_sf"/>
</dbReference>
<sequence length="497" mass="56323">MSGADTERHDVLVVGAGFGGIGAAIALKELGYEKLVIVDREDDLGGTWHVNRYPGLTVDVPSTTFSYWFEPNPDWSGMYARGPELKAYAERVADKYDVRRHMRFGAEVRSAEWNEDAGEWRVVLGDGDQLRARYLVCATGFLSQPATPDIEGIDRFRGTVIHTARWDPEHAFAGERTAVIGTGSTAVQVIPELAKSAAQLSVYQRTPIWVMPKLDVPFPRPVRRMFARFPLTQRAVRLATDSFMEFLMVVAMWRYRWFRRLNVSAAHAAGVHRFLLLRDKRLRAALTPSYDYGCKRPTVSNAYYRALARPNVALVTEPIARIEENAIVGVEGTRTEVDSLVLATGFDVWKTNLPALRVIGRDGVDLGQWWRDTRFQAYEGVSVPGFPNLLTLASPYSWVGLSWFNTVEYQMRHIRRLFGELHRRDAGVFEVTGEANARFLGRMERLLEDSVFRLGDCATSNSYWINGRGEAPLFRPTSVRDAVRTQDRFPLADYDFR</sequence>
<dbReference type="EMBL" id="FNLF01000002">
    <property type="protein sequence ID" value="SDQ61653.1"/>
    <property type="molecule type" value="Genomic_DNA"/>
</dbReference>
<protein>
    <submittedName>
        <fullName evidence="1">Predicted flavoprotein CzcO associated with the cation diffusion facilitator CzcD</fullName>
    </submittedName>
</protein>
<reference evidence="2" key="1">
    <citation type="submission" date="2016-10" db="EMBL/GenBank/DDBJ databases">
        <authorList>
            <person name="Varghese N."/>
            <person name="Submissions S."/>
        </authorList>
    </citation>
    <scope>NUCLEOTIDE SEQUENCE [LARGE SCALE GENOMIC DNA]</scope>
    <source>
        <strain evidence="2">DSM 44142</strain>
    </source>
</reference>
<dbReference type="PRINTS" id="PR00411">
    <property type="entry name" value="PNDRDTASEI"/>
</dbReference>
<evidence type="ECO:0000313" key="2">
    <source>
        <dbReference type="Proteomes" id="UP000183053"/>
    </source>
</evidence>
<dbReference type="Gene3D" id="3.50.50.60">
    <property type="entry name" value="FAD/NAD(P)-binding domain"/>
    <property type="match status" value="2"/>
</dbReference>
<accession>A0A1H1CBV4</accession>
<gene>
    <name evidence="1" type="ORF">SAMN04489765_1128</name>
</gene>
<dbReference type="Proteomes" id="UP000183053">
    <property type="component" value="Unassembled WGS sequence"/>
</dbReference>
<dbReference type="OrthoDB" id="5168853at2"/>
<dbReference type="STRING" id="47312.SAMN04489765_1128"/>
<dbReference type="Pfam" id="PF13738">
    <property type="entry name" value="Pyr_redox_3"/>
    <property type="match status" value="1"/>
</dbReference>
<organism evidence="1 2">
    <name type="scientific">Tsukamurella pulmonis</name>
    <dbReference type="NCBI Taxonomy" id="47312"/>
    <lineage>
        <taxon>Bacteria</taxon>
        <taxon>Bacillati</taxon>
        <taxon>Actinomycetota</taxon>
        <taxon>Actinomycetes</taxon>
        <taxon>Mycobacteriales</taxon>
        <taxon>Tsukamurellaceae</taxon>
        <taxon>Tsukamurella</taxon>
    </lineage>
</organism>
<keyword evidence="2" id="KW-1185">Reference proteome</keyword>
<dbReference type="PANTHER" id="PTHR42877:SF4">
    <property type="entry name" value="FAD_NAD(P)-BINDING DOMAIN-CONTAINING PROTEIN-RELATED"/>
    <property type="match status" value="1"/>
</dbReference>
<dbReference type="SUPFAM" id="SSF51905">
    <property type="entry name" value="FAD/NAD(P)-binding domain"/>
    <property type="match status" value="2"/>
</dbReference>
<dbReference type="RefSeq" id="WP_068566795.1">
    <property type="nucleotide sequence ID" value="NZ_FNLF01000002.1"/>
</dbReference>
<evidence type="ECO:0000313" key="1">
    <source>
        <dbReference type="EMBL" id="SDQ61653.1"/>
    </source>
</evidence>
<proteinExistence type="predicted"/>
<dbReference type="InterPro" id="IPR051209">
    <property type="entry name" value="FAD-bind_Monooxygenase_sf"/>
</dbReference>
<name>A0A1H1CBV4_9ACTN</name>
<dbReference type="AlphaFoldDB" id="A0A1H1CBV4"/>
<dbReference type="PANTHER" id="PTHR42877">
    <property type="entry name" value="L-ORNITHINE N(5)-MONOOXYGENASE-RELATED"/>
    <property type="match status" value="1"/>
</dbReference>